<reference evidence="5 6" key="1">
    <citation type="journal article" date="2019" name="Int. J. Syst. Evol. Microbiol.">
        <title>Undibacterium piscinae sp. nov., isolated from Korean shiner intestine.</title>
        <authorList>
            <person name="Lee S.Y."/>
            <person name="Kang W."/>
            <person name="Kim P.S."/>
            <person name="Kim H.S."/>
            <person name="Sung H."/>
            <person name="Shin N.R."/>
            <person name="Whon T.W."/>
            <person name="Yun J.H."/>
            <person name="Lee J.Y."/>
            <person name="Lee J.Y."/>
            <person name="Jung M.J."/>
            <person name="Jeong Y.S."/>
            <person name="Tak E.J."/>
            <person name="Han J.E."/>
            <person name="Hyun D.W."/>
            <person name="Kang M.S."/>
            <person name="Lee K.E."/>
            <person name="Lee B.H."/>
            <person name="Bae J.W."/>
        </authorList>
    </citation>
    <scope>NUCLEOTIDE SEQUENCE [LARGE SCALE GENOMIC DNA]</scope>
    <source>
        <strain evidence="5 6">S11R28</strain>
    </source>
</reference>
<dbReference type="SUPFAM" id="SSF53850">
    <property type="entry name" value="Periplasmic binding protein-like II"/>
    <property type="match status" value="1"/>
</dbReference>
<evidence type="ECO:0000313" key="5">
    <source>
        <dbReference type="EMBL" id="QJQ05767.1"/>
    </source>
</evidence>
<dbReference type="SMART" id="SM00342">
    <property type="entry name" value="HTH_ARAC"/>
    <property type="match status" value="1"/>
</dbReference>
<evidence type="ECO:0000256" key="1">
    <source>
        <dbReference type="ARBA" id="ARBA00023015"/>
    </source>
</evidence>
<organism evidence="5 6">
    <name type="scientific">Undibacterium piscinae</name>
    <dbReference type="NCBI Taxonomy" id="2495591"/>
    <lineage>
        <taxon>Bacteria</taxon>
        <taxon>Pseudomonadati</taxon>
        <taxon>Pseudomonadota</taxon>
        <taxon>Betaproteobacteria</taxon>
        <taxon>Burkholderiales</taxon>
        <taxon>Oxalobacteraceae</taxon>
        <taxon>Undibacterium</taxon>
    </lineage>
</organism>
<feature type="domain" description="HTH araC/xylS-type" evidence="4">
    <location>
        <begin position="246"/>
        <end position="344"/>
    </location>
</feature>
<keyword evidence="3" id="KW-0804">Transcription</keyword>
<dbReference type="GO" id="GO:0005829">
    <property type="term" value="C:cytosol"/>
    <property type="evidence" value="ECO:0007669"/>
    <property type="project" value="TreeGrafter"/>
</dbReference>
<sequence length="510" mass="56118">MPTVANTTHSRSGGRVTGAYLQPLLEVALARGVDAQTLAKAAGLPLPALSPLPDTLAANDYVRLLDIAAGLTNDPHFGLHVGESVKLGTYTVYGLILLSCHDFGQVFQQTLRYEGLAHDLGRSGLLVEKQLAQYQWHSHFPHASRHLAESVFAGIRVFGNWIAGTTLPPAPVSFTHEAPVDCSEHLRIFGNQAMFDAEINSASFDAALLSWPVPNADVGMYPVLQQHAEALLKEKMRAQADGGIVAQVRAAIIANLTQDRARLPLIAQDLSLTQRTLQRKLTEAGSNFQQVLDQTRHELAKDYLSQRQLNLADIAFLLGYQEQSAFNHAFKGWFGISPGSYPKLEVWLITQDELREIDRIDVDLIISTQELSNAEMSSVKLLDDTAVAVCGPELAQRLLALPFPQVLQAAPLIIDEAYPEWAPWLAEQKIISQRGITLEDTRLRLQAAEEELGIAMLSRLTAEAALRKGRVIALTQIPSLPLPQKWLTKSKLLARTPAVEIVFEWLRISA</sequence>
<evidence type="ECO:0000259" key="4">
    <source>
        <dbReference type="PROSITE" id="PS01124"/>
    </source>
</evidence>
<evidence type="ECO:0000256" key="2">
    <source>
        <dbReference type="ARBA" id="ARBA00023125"/>
    </source>
</evidence>
<dbReference type="PANTHER" id="PTHR47894:SF1">
    <property type="entry name" value="HTH-TYPE TRANSCRIPTIONAL REGULATOR VQSM"/>
    <property type="match status" value="1"/>
</dbReference>
<dbReference type="Gene3D" id="3.40.190.10">
    <property type="entry name" value="Periplasmic binding protein-like II"/>
    <property type="match status" value="2"/>
</dbReference>
<name>A0A6M4A5C5_9BURK</name>
<dbReference type="AlphaFoldDB" id="A0A6M4A5C5"/>
<protein>
    <submittedName>
        <fullName evidence="5">Helix-turn-helix domain-containing protein</fullName>
    </submittedName>
</protein>
<dbReference type="GO" id="GO:0000976">
    <property type="term" value="F:transcription cis-regulatory region binding"/>
    <property type="evidence" value="ECO:0007669"/>
    <property type="project" value="TreeGrafter"/>
</dbReference>
<accession>A0A6M4A5C5</accession>
<dbReference type="Pfam" id="PF12833">
    <property type="entry name" value="HTH_18"/>
    <property type="match status" value="1"/>
</dbReference>
<dbReference type="InterPro" id="IPR032687">
    <property type="entry name" value="AraC-type_N"/>
</dbReference>
<dbReference type="PROSITE" id="PS01124">
    <property type="entry name" value="HTH_ARAC_FAMILY_2"/>
    <property type="match status" value="1"/>
</dbReference>
<dbReference type="Proteomes" id="UP000274350">
    <property type="component" value="Chromosome"/>
</dbReference>
<dbReference type="SUPFAM" id="SSF46689">
    <property type="entry name" value="Homeodomain-like"/>
    <property type="match status" value="1"/>
</dbReference>
<dbReference type="InterPro" id="IPR018060">
    <property type="entry name" value="HTH_AraC"/>
</dbReference>
<dbReference type="Pfam" id="PF12625">
    <property type="entry name" value="Arabinose_bd"/>
    <property type="match status" value="1"/>
</dbReference>
<keyword evidence="2" id="KW-0238">DNA-binding</keyword>
<keyword evidence="6" id="KW-1185">Reference proteome</keyword>
<gene>
    <name evidence="5" type="ORF">EJG51_007795</name>
</gene>
<dbReference type="PANTHER" id="PTHR47894">
    <property type="entry name" value="HTH-TYPE TRANSCRIPTIONAL REGULATOR GADX"/>
    <property type="match status" value="1"/>
</dbReference>
<dbReference type="GO" id="GO:0003700">
    <property type="term" value="F:DNA-binding transcription factor activity"/>
    <property type="evidence" value="ECO:0007669"/>
    <property type="project" value="InterPro"/>
</dbReference>
<dbReference type="Gene3D" id="1.10.10.60">
    <property type="entry name" value="Homeodomain-like"/>
    <property type="match status" value="1"/>
</dbReference>
<evidence type="ECO:0000313" key="6">
    <source>
        <dbReference type="Proteomes" id="UP000274350"/>
    </source>
</evidence>
<dbReference type="KEGG" id="upi:EJG51_007795"/>
<evidence type="ECO:0000256" key="3">
    <source>
        <dbReference type="ARBA" id="ARBA00023163"/>
    </source>
</evidence>
<dbReference type="EMBL" id="CP051152">
    <property type="protein sequence ID" value="QJQ05767.1"/>
    <property type="molecule type" value="Genomic_DNA"/>
</dbReference>
<proteinExistence type="predicted"/>
<dbReference type="InterPro" id="IPR009057">
    <property type="entry name" value="Homeodomain-like_sf"/>
</dbReference>
<keyword evidence="1" id="KW-0805">Transcription regulation</keyword>